<dbReference type="InterPro" id="IPR001851">
    <property type="entry name" value="ABC_transp_permease"/>
</dbReference>
<feature type="transmembrane region" description="Helical" evidence="10">
    <location>
        <begin position="286"/>
        <end position="307"/>
    </location>
</feature>
<evidence type="ECO:0000256" key="5">
    <source>
        <dbReference type="ARBA" id="ARBA00022692"/>
    </source>
</evidence>
<sequence>MGSGGQVARLAIDGLMAGAVYALIALGYTLVYGVLRLVNLAHGEVFMLGAFGGLYAARAALPAGAGGAGPGVLACVGLVAAGTAAGGLGGAVAALGLERAAYRPLRRRRAPRLAYLVSAVGASMFAVSLAGKEFGRRDVPVPNLFTDRTVLRVAGAPVSAEALAVVTTALGLLLAADRLVAWSRLGRSIRAVTQDAECAVLLGVSLERVIVATFVLGGVLAGAGGFLYAMTFQASYTMGFVPGIKAFTAAVLGGLGNVRGALAGGLLLGLVESFGGYYLLDADYRDVIAFAVLIAVLLLRPSGLLGARLGRPA</sequence>
<feature type="transmembrane region" description="Helical" evidence="10">
    <location>
        <begin position="20"/>
        <end position="38"/>
    </location>
</feature>
<dbReference type="GO" id="GO:1903806">
    <property type="term" value="P:L-isoleucine import across plasma membrane"/>
    <property type="evidence" value="ECO:0007669"/>
    <property type="project" value="TreeGrafter"/>
</dbReference>
<dbReference type="GO" id="GO:0015188">
    <property type="term" value="F:L-isoleucine transmembrane transporter activity"/>
    <property type="evidence" value="ECO:0007669"/>
    <property type="project" value="TreeGrafter"/>
</dbReference>
<keyword evidence="4" id="KW-0997">Cell inner membrane</keyword>
<dbReference type="AlphaFoldDB" id="A0A1V2IFN4"/>
<dbReference type="GO" id="GO:0005304">
    <property type="term" value="F:L-valine transmembrane transporter activity"/>
    <property type="evidence" value="ECO:0007669"/>
    <property type="project" value="TreeGrafter"/>
</dbReference>
<comment type="caution">
    <text evidence="11">The sequence shown here is derived from an EMBL/GenBank/DDBJ whole genome shotgun (WGS) entry which is preliminary data.</text>
</comment>
<dbReference type="PANTHER" id="PTHR11795:SF371">
    <property type="entry name" value="HIGH-AFFINITY BRANCHED-CHAIN AMINO ACID TRANSPORT SYSTEM PERMEASE PROTEIN LIVH"/>
    <property type="match status" value="1"/>
</dbReference>
<evidence type="ECO:0000256" key="10">
    <source>
        <dbReference type="SAM" id="Phobius"/>
    </source>
</evidence>
<keyword evidence="2" id="KW-0813">Transport</keyword>
<keyword evidence="12" id="KW-1185">Reference proteome</keyword>
<dbReference type="GO" id="GO:0015808">
    <property type="term" value="P:L-alanine transport"/>
    <property type="evidence" value="ECO:0007669"/>
    <property type="project" value="TreeGrafter"/>
</dbReference>
<evidence type="ECO:0000256" key="2">
    <source>
        <dbReference type="ARBA" id="ARBA00022448"/>
    </source>
</evidence>
<dbReference type="CDD" id="cd06582">
    <property type="entry name" value="TM_PBP1_LivH_like"/>
    <property type="match status" value="1"/>
</dbReference>
<dbReference type="GO" id="GO:0005886">
    <property type="term" value="C:plasma membrane"/>
    <property type="evidence" value="ECO:0007669"/>
    <property type="project" value="UniProtKB-SubCell"/>
</dbReference>
<dbReference type="Pfam" id="PF02653">
    <property type="entry name" value="BPD_transp_2"/>
    <property type="match status" value="1"/>
</dbReference>
<reference evidence="12" key="1">
    <citation type="submission" date="2016-10" db="EMBL/GenBank/DDBJ databases">
        <title>Frankia sp. NRRL B-16386 Genome sequencing.</title>
        <authorList>
            <person name="Ghodhbane-Gtari F."/>
            <person name="Swanson E."/>
            <person name="Gueddou A."/>
            <person name="Hezbri K."/>
            <person name="Ktari K."/>
            <person name="Nouioui I."/>
            <person name="Morris K."/>
            <person name="Simpson S."/>
            <person name="Abebe-Akele F."/>
            <person name="Thomas K."/>
            <person name="Gtari M."/>
            <person name="Tisa L.S."/>
        </authorList>
    </citation>
    <scope>NUCLEOTIDE SEQUENCE [LARGE SCALE GENOMIC DNA]</scope>
    <source>
        <strain evidence="12">NRRL B-16386</strain>
    </source>
</reference>
<feature type="transmembrane region" description="Helical" evidence="10">
    <location>
        <begin position="209"/>
        <end position="230"/>
    </location>
</feature>
<evidence type="ECO:0000256" key="1">
    <source>
        <dbReference type="ARBA" id="ARBA00004651"/>
    </source>
</evidence>
<feature type="transmembrane region" description="Helical" evidence="10">
    <location>
        <begin position="71"/>
        <end position="97"/>
    </location>
</feature>
<proteinExistence type="inferred from homology"/>
<keyword evidence="5 10" id="KW-0812">Transmembrane</keyword>
<feature type="transmembrane region" description="Helical" evidence="10">
    <location>
        <begin position="45"/>
        <end position="65"/>
    </location>
</feature>
<protein>
    <submittedName>
        <fullName evidence="11">Branched-chain amino acid ABC transporter permease</fullName>
    </submittedName>
</protein>
<evidence type="ECO:0000256" key="7">
    <source>
        <dbReference type="ARBA" id="ARBA00022989"/>
    </source>
</evidence>
<evidence type="ECO:0000313" key="11">
    <source>
        <dbReference type="EMBL" id="ONH31998.1"/>
    </source>
</evidence>
<comment type="similarity">
    <text evidence="9">Belongs to the binding-protein-dependent transport system permease family. LivHM subfamily.</text>
</comment>
<evidence type="ECO:0000313" key="12">
    <source>
        <dbReference type="Proteomes" id="UP000188929"/>
    </source>
</evidence>
<evidence type="ECO:0000256" key="4">
    <source>
        <dbReference type="ARBA" id="ARBA00022519"/>
    </source>
</evidence>
<dbReference type="Proteomes" id="UP000188929">
    <property type="component" value="Unassembled WGS sequence"/>
</dbReference>
<dbReference type="PANTHER" id="PTHR11795">
    <property type="entry name" value="BRANCHED-CHAIN AMINO ACID TRANSPORT SYSTEM PERMEASE PROTEIN LIVH"/>
    <property type="match status" value="1"/>
</dbReference>
<dbReference type="InterPro" id="IPR052157">
    <property type="entry name" value="BCAA_transport_permease"/>
</dbReference>
<dbReference type="OrthoDB" id="9807115at2"/>
<feature type="transmembrane region" description="Helical" evidence="10">
    <location>
        <begin position="113"/>
        <end position="131"/>
    </location>
</feature>
<dbReference type="GO" id="GO:0042941">
    <property type="term" value="P:D-alanine transmembrane transport"/>
    <property type="evidence" value="ECO:0007669"/>
    <property type="project" value="TreeGrafter"/>
</dbReference>
<evidence type="ECO:0000256" key="6">
    <source>
        <dbReference type="ARBA" id="ARBA00022970"/>
    </source>
</evidence>
<gene>
    <name evidence="11" type="ORF">BL253_07790</name>
</gene>
<organism evidence="11 12">
    <name type="scientific">Pseudofrankia asymbiotica</name>
    <dbReference type="NCBI Taxonomy" id="1834516"/>
    <lineage>
        <taxon>Bacteria</taxon>
        <taxon>Bacillati</taxon>
        <taxon>Actinomycetota</taxon>
        <taxon>Actinomycetes</taxon>
        <taxon>Frankiales</taxon>
        <taxon>Frankiaceae</taxon>
        <taxon>Pseudofrankia</taxon>
    </lineage>
</organism>
<dbReference type="GO" id="GO:0015190">
    <property type="term" value="F:L-leucine transmembrane transporter activity"/>
    <property type="evidence" value="ECO:0007669"/>
    <property type="project" value="TreeGrafter"/>
</dbReference>
<keyword evidence="3" id="KW-1003">Cell membrane</keyword>
<evidence type="ECO:0000256" key="3">
    <source>
        <dbReference type="ARBA" id="ARBA00022475"/>
    </source>
</evidence>
<keyword evidence="8 10" id="KW-0472">Membrane</keyword>
<dbReference type="STRING" id="1834516.BL253_07790"/>
<feature type="transmembrane region" description="Helical" evidence="10">
    <location>
        <begin position="262"/>
        <end position="280"/>
    </location>
</feature>
<evidence type="ECO:0000256" key="9">
    <source>
        <dbReference type="ARBA" id="ARBA00037998"/>
    </source>
</evidence>
<feature type="transmembrane region" description="Helical" evidence="10">
    <location>
        <begin position="151"/>
        <end position="175"/>
    </location>
</feature>
<dbReference type="EMBL" id="MOMC01000014">
    <property type="protein sequence ID" value="ONH31998.1"/>
    <property type="molecule type" value="Genomic_DNA"/>
</dbReference>
<keyword evidence="6" id="KW-0029">Amino-acid transport</keyword>
<comment type="subcellular location">
    <subcellularLocation>
        <location evidence="1">Cell membrane</location>
        <topology evidence="1">Multi-pass membrane protein</topology>
    </subcellularLocation>
</comment>
<accession>A0A1V2IFN4</accession>
<evidence type="ECO:0000256" key="8">
    <source>
        <dbReference type="ARBA" id="ARBA00023136"/>
    </source>
</evidence>
<dbReference type="RefSeq" id="WP_076814918.1">
    <property type="nucleotide sequence ID" value="NZ_MOMC01000014.1"/>
</dbReference>
<name>A0A1V2IFN4_9ACTN</name>
<dbReference type="GO" id="GO:0015192">
    <property type="term" value="F:L-phenylalanine transmembrane transporter activity"/>
    <property type="evidence" value="ECO:0007669"/>
    <property type="project" value="TreeGrafter"/>
</dbReference>
<keyword evidence="7 10" id="KW-1133">Transmembrane helix</keyword>